<evidence type="ECO:0000313" key="5">
    <source>
        <dbReference type="Proteomes" id="UP000515561"/>
    </source>
</evidence>
<evidence type="ECO:0000256" key="2">
    <source>
        <dbReference type="ARBA" id="ARBA00023125"/>
    </source>
</evidence>
<protein>
    <submittedName>
        <fullName evidence="4">GntR family transcriptional regulator</fullName>
    </submittedName>
</protein>
<evidence type="ECO:0000256" key="1">
    <source>
        <dbReference type="ARBA" id="ARBA00023015"/>
    </source>
</evidence>
<dbReference type="KEGG" id="acel:acsn021_21010"/>
<dbReference type="GO" id="GO:0003700">
    <property type="term" value="F:DNA-binding transcription factor activity"/>
    <property type="evidence" value="ECO:0007669"/>
    <property type="project" value="InterPro"/>
</dbReference>
<keyword evidence="5" id="KW-1185">Reference proteome</keyword>
<reference evidence="4 5" key="1">
    <citation type="journal article" date="2016" name="Int. J. Syst. Evol. Microbiol.">
        <title>Descriptions of Anaerotaenia torta gen. nov., sp. nov. and Anaerocolumna cellulosilytica gen. nov., sp. nov. isolated from a methanogenic reactor of cattle waste.</title>
        <authorList>
            <person name="Uek A."/>
            <person name="Ohtaki Y."/>
            <person name="Kaku N."/>
            <person name="Ueki K."/>
        </authorList>
    </citation>
    <scope>NUCLEOTIDE SEQUENCE [LARGE SCALE GENOMIC DNA]</scope>
    <source>
        <strain evidence="4 5">SN021</strain>
    </source>
</reference>
<dbReference type="RefSeq" id="WP_184089861.1">
    <property type="nucleotide sequence ID" value="NZ_AP023367.1"/>
</dbReference>
<dbReference type="SMART" id="SM00345">
    <property type="entry name" value="HTH_GNTR"/>
    <property type="match status" value="1"/>
</dbReference>
<dbReference type="CDD" id="cd07377">
    <property type="entry name" value="WHTH_GntR"/>
    <property type="match status" value="1"/>
</dbReference>
<dbReference type="PROSITE" id="PS50949">
    <property type="entry name" value="HTH_GNTR"/>
    <property type="match status" value="1"/>
</dbReference>
<keyword evidence="3" id="KW-0804">Transcription</keyword>
<dbReference type="PANTHER" id="PTHR38445">
    <property type="entry name" value="HTH-TYPE TRANSCRIPTIONAL REPRESSOR YTRA"/>
    <property type="match status" value="1"/>
</dbReference>
<name>A0A6S6R505_9FIRM</name>
<dbReference type="SUPFAM" id="SSF46785">
    <property type="entry name" value="Winged helix' DNA-binding domain"/>
    <property type="match status" value="1"/>
</dbReference>
<dbReference type="InterPro" id="IPR036388">
    <property type="entry name" value="WH-like_DNA-bd_sf"/>
</dbReference>
<dbReference type="InterPro" id="IPR000524">
    <property type="entry name" value="Tscrpt_reg_HTH_GntR"/>
</dbReference>
<dbReference type="EMBL" id="AP023367">
    <property type="protein sequence ID" value="BCJ94532.1"/>
    <property type="molecule type" value="Genomic_DNA"/>
</dbReference>
<keyword evidence="1" id="KW-0805">Transcription regulation</keyword>
<evidence type="ECO:0000313" key="4">
    <source>
        <dbReference type="EMBL" id="BCJ94532.1"/>
    </source>
</evidence>
<gene>
    <name evidence="4" type="ORF">acsn021_21010</name>
</gene>
<dbReference type="GO" id="GO:0003677">
    <property type="term" value="F:DNA binding"/>
    <property type="evidence" value="ECO:0007669"/>
    <property type="project" value="UniProtKB-KW"/>
</dbReference>
<dbReference type="InterPro" id="IPR036390">
    <property type="entry name" value="WH_DNA-bd_sf"/>
</dbReference>
<proteinExistence type="predicted"/>
<dbReference type="Proteomes" id="UP000515561">
    <property type="component" value="Chromosome"/>
</dbReference>
<organism evidence="4 5">
    <name type="scientific">Anaerocolumna cellulosilytica</name>
    <dbReference type="NCBI Taxonomy" id="433286"/>
    <lineage>
        <taxon>Bacteria</taxon>
        <taxon>Bacillati</taxon>
        <taxon>Bacillota</taxon>
        <taxon>Clostridia</taxon>
        <taxon>Lachnospirales</taxon>
        <taxon>Lachnospiraceae</taxon>
        <taxon>Anaerocolumna</taxon>
    </lineage>
</organism>
<accession>A0A6S6R505</accession>
<sequence>MEFDNNIPIYIQVIEDIKKDIVRGVLELGEKLPSGRDLAMKYKINPNTANRIYKEMEAEELCFTKRGLGTFVTEDIDKLKQIREEMAGTLLENFLEGMKHLGFSKEDIKHLIDVKYDEK</sequence>
<dbReference type="PANTHER" id="PTHR38445:SF6">
    <property type="entry name" value="GNTR-FAMILY TRANSCRIPTIONAL REGULATOR"/>
    <property type="match status" value="1"/>
</dbReference>
<dbReference type="Pfam" id="PF00392">
    <property type="entry name" value="GntR"/>
    <property type="match status" value="1"/>
</dbReference>
<keyword evidence="2" id="KW-0238">DNA-binding</keyword>
<dbReference type="AlphaFoldDB" id="A0A6S6R505"/>
<dbReference type="Gene3D" id="1.10.10.10">
    <property type="entry name" value="Winged helix-like DNA-binding domain superfamily/Winged helix DNA-binding domain"/>
    <property type="match status" value="1"/>
</dbReference>
<evidence type="ECO:0000256" key="3">
    <source>
        <dbReference type="ARBA" id="ARBA00023163"/>
    </source>
</evidence>